<dbReference type="InterPro" id="IPR027806">
    <property type="entry name" value="HARBI1_dom"/>
</dbReference>
<dbReference type="GO" id="GO:0046872">
    <property type="term" value="F:metal ion binding"/>
    <property type="evidence" value="ECO:0007669"/>
    <property type="project" value="UniProtKB-KW"/>
</dbReference>
<accession>A0A834SZ99</accession>
<evidence type="ECO:0000256" key="3">
    <source>
        <dbReference type="ARBA" id="ARBA00006958"/>
    </source>
</evidence>
<dbReference type="GO" id="GO:0004518">
    <property type="term" value="F:nuclease activity"/>
    <property type="evidence" value="ECO:0007669"/>
    <property type="project" value="UniProtKB-KW"/>
</dbReference>
<dbReference type="Pfam" id="PF13359">
    <property type="entry name" value="DDE_Tnp_4"/>
    <property type="match status" value="1"/>
</dbReference>
<evidence type="ECO:0000256" key="2">
    <source>
        <dbReference type="ARBA" id="ARBA00004123"/>
    </source>
</evidence>
<dbReference type="EMBL" id="JAAIUW010000010">
    <property type="protein sequence ID" value="KAF7812052.1"/>
    <property type="molecule type" value="Genomic_DNA"/>
</dbReference>
<dbReference type="AlphaFoldDB" id="A0A834SZ99"/>
<dbReference type="PANTHER" id="PTHR22930">
    <property type="match status" value="1"/>
</dbReference>
<reference evidence="9" key="1">
    <citation type="submission" date="2020-09" db="EMBL/GenBank/DDBJ databases">
        <title>Genome-Enabled Discovery of Anthraquinone Biosynthesis in Senna tora.</title>
        <authorList>
            <person name="Kang S.-H."/>
            <person name="Pandey R.P."/>
            <person name="Lee C.-M."/>
            <person name="Sim J.-S."/>
            <person name="Jeong J.-T."/>
            <person name="Choi B.-S."/>
            <person name="Jung M."/>
            <person name="Ginzburg D."/>
            <person name="Zhao K."/>
            <person name="Won S.Y."/>
            <person name="Oh T.-J."/>
            <person name="Yu Y."/>
            <person name="Kim N.-H."/>
            <person name="Lee O.R."/>
            <person name="Lee T.-H."/>
            <person name="Bashyal P."/>
            <person name="Kim T.-S."/>
            <person name="Lee W.-H."/>
            <person name="Kawkins C."/>
            <person name="Kim C.-K."/>
            <person name="Kim J.S."/>
            <person name="Ahn B.O."/>
            <person name="Rhee S.Y."/>
            <person name="Sohng J.K."/>
        </authorList>
    </citation>
    <scope>NUCLEOTIDE SEQUENCE</scope>
    <source>
        <tissue evidence="9">Leaf</tissue>
    </source>
</reference>
<name>A0A834SZ99_9FABA</name>
<keyword evidence="6" id="KW-0378">Hydrolase</keyword>
<evidence type="ECO:0000313" key="10">
    <source>
        <dbReference type="Proteomes" id="UP000634136"/>
    </source>
</evidence>
<proteinExistence type="inferred from homology"/>
<evidence type="ECO:0000256" key="7">
    <source>
        <dbReference type="ARBA" id="ARBA00023242"/>
    </source>
</evidence>
<evidence type="ECO:0000256" key="1">
    <source>
        <dbReference type="ARBA" id="ARBA00001968"/>
    </source>
</evidence>
<feature type="domain" description="DDE Tnp4" evidence="8">
    <location>
        <begin position="92"/>
        <end position="148"/>
    </location>
</feature>
<gene>
    <name evidence="9" type="ORF">G2W53_033028</name>
</gene>
<comment type="subcellular location">
    <subcellularLocation>
        <location evidence="2">Nucleus</location>
    </subcellularLocation>
</comment>
<evidence type="ECO:0000256" key="6">
    <source>
        <dbReference type="ARBA" id="ARBA00022801"/>
    </source>
</evidence>
<organism evidence="9 10">
    <name type="scientific">Senna tora</name>
    <dbReference type="NCBI Taxonomy" id="362788"/>
    <lineage>
        <taxon>Eukaryota</taxon>
        <taxon>Viridiplantae</taxon>
        <taxon>Streptophyta</taxon>
        <taxon>Embryophyta</taxon>
        <taxon>Tracheophyta</taxon>
        <taxon>Spermatophyta</taxon>
        <taxon>Magnoliopsida</taxon>
        <taxon>eudicotyledons</taxon>
        <taxon>Gunneridae</taxon>
        <taxon>Pentapetalae</taxon>
        <taxon>rosids</taxon>
        <taxon>fabids</taxon>
        <taxon>Fabales</taxon>
        <taxon>Fabaceae</taxon>
        <taxon>Caesalpinioideae</taxon>
        <taxon>Cassia clade</taxon>
        <taxon>Senna</taxon>
    </lineage>
</organism>
<keyword evidence="10" id="KW-1185">Reference proteome</keyword>
<evidence type="ECO:0000313" key="9">
    <source>
        <dbReference type="EMBL" id="KAF7812052.1"/>
    </source>
</evidence>
<comment type="cofactor">
    <cofactor evidence="1">
        <name>a divalent metal cation</name>
        <dbReference type="ChEBI" id="CHEBI:60240"/>
    </cofactor>
</comment>
<keyword evidence="5" id="KW-0479">Metal-binding</keyword>
<dbReference type="GO" id="GO:0005634">
    <property type="term" value="C:nucleus"/>
    <property type="evidence" value="ECO:0007669"/>
    <property type="project" value="UniProtKB-SubCell"/>
</dbReference>
<dbReference type="InterPro" id="IPR045249">
    <property type="entry name" value="HARBI1-like"/>
</dbReference>
<keyword evidence="7" id="KW-0539">Nucleus</keyword>
<comment type="caution">
    <text evidence="9">The sequence shown here is derived from an EMBL/GenBank/DDBJ whole genome shotgun (WGS) entry which is preliminary data.</text>
</comment>
<dbReference type="PANTHER" id="PTHR22930:SF281">
    <property type="entry name" value="NUCLEASE"/>
    <property type="match status" value="1"/>
</dbReference>
<dbReference type="GO" id="GO:0016787">
    <property type="term" value="F:hydrolase activity"/>
    <property type="evidence" value="ECO:0007669"/>
    <property type="project" value="UniProtKB-KW"/>
</dbReference>
<evidence type="ECO:0000256" key="4">
    <source>
        <dbReference type="ARBA" id="ARBA00022722"/>
    </source>
</evidence>
<comment type="similarity">
    <text evidence="3">Belongs to the HARBI1 family.</text>
</comment>
<sequence length="233" mass="26652">MDMYCNTKRISLMSYVYDSYERGARLRALVYASDTTCFNQIRMYRHMFDRLCGMLDRIGGLRPTKNMLVDEPVPEDSTGERWKWFKGCLGAIDGTHIRIKVPLEVQEKYRNRKGEITTNVLGVCSRDGQFVYVLSGWEGSTADERVLKDAMERDDGLKVPRESSSTATSSKINHIWTSAEDKLLVQSMLSLMENPQYYENDTFKEKHLGKLEEMMEAKAPCCGLKATPTSQAE</sequence>
<evidence type="ECO:0000256" key="5">
    <source>
        <dbReference type="ARBA" id="ARBA00022723"/>
    </source>
</evidence>
<dbReference type="OrthoDB" id="1718374at2759"/>
<keyword evidence="4" id="KW-0540">Nuclease</keyword>
<dbReference type="Proteomes" id="UP000634136">
    <property type="component" value="Unassembled WGS sequence"/>
</dbReference>
<evidence type="ECO:0000259" key="8">
    <source>
        <dbReference type="Pfam" id="PF13359"/>
    </source>
</evidence>
<protein>
    <submittedName>
        <fullName evidence="9">Protein ALP1-like</fullName>
    </submittedName>
</protein>